<keyword evidence="5" id="KW-0997">Cell inner membrane</keyword>
<dbReference type="EMBL" id="JBHSMX010000016">
    <property type="protein sequence ID" value="MFC5521482.1"/>
    <property type="molecule type" value="Genomic_DNA"/>
</dbReference>
<evidence type="ECO:0000256" key="7">
    <source>
        <dbReference type="ARBA" id="ARBA00022989"/>
    </source>
</evidence>
<evidence type="ECO:0000256" key="10">
    <source>
        <dbReference type="ARBA" id="ARBA00030775"/>
    </source>
</evidence>
<proteinExistence type="inferred from homology"/>
<evidence type="ECO:0000256" key="2">
    <source>
        <dbReference type="ARBA" id="ARBA00021549"/>
    </source>
</evidence>
<gene>
    <name evidence="13" type="ORF">ACFPP7_11200</name>
</gene>
<feature type="domain" description="General secretion pathway GspH" evidence="12">
    <location>
        <begin position="73"/>
        <end position="215"/>
    </location>
</feature>
<keyword evidence="7 11" id="KW-1133">Transmembrane helix</keyword>
<evidence type="ECO:0000256" key="11">
    <source>
        <dbReference type="SAM" id="Phobius"/>
    </source>
</evidence>
<comment type="similarity">
    <text evidence="9">Belongs to the GSP H family.</text>
</comment>
<evidence type="ECO:0000256" key="1">
    <source>
        <dbReference type="ARBA" id="ARBA00004377"/>
    </source>
</evidence>
<dbReference type="Pfam" id="PF12019">
    <property type="entry name" value="GspH"/>
    <property type="match status" value="1"/>
</dbReference>
<evidence type="ECO:0000313" key="14">
    <source>
        <dbReference type="Proteomes" id="UP001596084"/>
    </source>
</evidence>
<accession>A0ABW0QBC2</accession>
<dbReference type="InterPro" id="IPR012902">
    <property type="entry name" value="N_methyl_site"/>
</dbReference>
<evidence type="ECO:0000256" key="8">
    <source>
        <dbReference type="ARBA" id="ARBA00023136"/>
    </source>
</evidence>
<comment type="caution">
    <text evidence="13">The sequence shown here is derived from an EMBL/GenBank/DDBJ whole genome shotgun (WGS) entry which is preliminary data.</text>
</comment>
<reference evidence="14" key="1">
    <citation type="journal article" date="2019" name="Int. J. Syst. Evol. Microbiol.">
        <title>The Global Catalogue of Microorganisms (GCM) 10K type strain sequencing project: providing services to taxonomists for standard genome sequencing and annotation.</title>
        <authorList>
            <consortium name="The Broad Institute Genomics Platform"/>
            <consortium name="The Broad Institute Genome Sequencing Center for Infectious Disease"/>
            <person name="Wu L."/>
            <person name="Ma J."/>
        </authorList>
    </citation>
    <scope>NUCLEOTIDE SEQUENCE [LARGE SCALE GENOMIC DNA]</scope>
    <source>
        <strain evidence="14">CGMCC 4.7277</strain>
    </source>
</reference>
<dbReference type="Pfam" id="PF07963">
    <property type="entry name" value="N_methyl"/>
    <property type="match status" value="1"/>
</dbReference>
<dbReference type="Gene3D" id="3.55.40.10">
    <property type="entry name" value="minor pseudopilin epsh domain"/>
    <property type="match status" value="1"/>
</dbReference>
<sequence length="232" mass="24415">MLVGGYNKCRTSVLGGAGRSRYLMGPLPEPELLQRGVTMIELVVVLVIVAILSVIAIPSFSTWIQNSQIRNSAEAIQNGLQMARTEAVRRNTQVSFWLTTTADATCALSAAGPNWVISFDNPAGLCANAFINEAFPVSDAVNNPAPRIIQMRSASEGSRNAVVAAGQSQITFNGMGRLSPVPGANININITNPTGGVCAAAGKMRCLRVVVSPNGQVRMCDPSLASTDPRGC</sequence>
<dbReference type="SUPFAM" id="SSF54523">
    <property type="entry name" value="Pili subunits"/>
    <property type="match status" value="1"/>
</dbReference>
<evidence type="ECO:0000256" key="6">
    <source>
        <dbReference type="ARBA" id="ARBA00022692"/>
    </source>
</evidence>
<comment type="subcellular location">
    <subcellularLocation>
        <location evidence="1">Cell inner membrane</location>
        <topology evidence="1">Single-pass membrane protein</topology>
    </subcellularLocation>
</comment>
<keyword evidence="3" id="KW-1003">Cell membrane</keyword>
<protein>
    <recommendedName>
        <fullName evidence="2">Type II secretion system protein H</fullName>
    </recommendedName>
    <alternativeName>
        <fullName evidence="10">General secretion pathway protein H</fullName>
    </alternativeName>
</protein>
<evidence type="ECO:0000256" key="3">
    <source>
        <dbReference type="ARBA" id="ARBA00022475"/>
    </source>
</evidence>
<keyword evidence="4" id="KW-0488">Methylation</keyword>
<keyword evidence="8 11" id="KW-0472">Membrane</keyword>
<dbReference type="Proteomes" id="UP001596084">
    <property type="component" value="Unassembled WGS sequence"/>
</dbReference>
<evidence type="ECO:0000313" key="13">
    <source>
        <dbReference type="EMBL" id="MFC5521482.1"/>
    </source>
</evidence>
<feature type="transmembrane region" description="Helical" evidence="11">
    <location>
        <begin position="42"/>
        <end position="64"/>
    </location>
</feature>
<evidence type="ECO:0000256" key="5">
    <source>
        <dbReference type="ARBA" id="ARBA00022519"/>
    </source>
</evidence>
<dbReference type="InterPro" id="IPR022346">
    <property type="entry name" value="T2SS_GspH"/>
</dbReference>
<dbReference type="InterPro" id="IPR045584">
    <property type="entry name" value="Pilin-like"/>
</dbReference>
<dbReference type="NCBIfam" id="TIGR02532">
    <property type="entry name" value="IV_pilin_GFxxxE"/>
    <property type="match status" value="1"/>
</dbReference>
<organism evidence="13 14">
    <name type="scientific">Polaromonas jejuensis</name>
    <dbReference type="NCBI Taxonomy" id="457502"/>
    <lineage>
        <taxon>Bacteria</taxon>
        <taxon>Pseudomonadati</taxon>
        <taxon>Pseudomonadota</taxon>
        <taxon>Betaproteobacteria</taxon>
        <taxon>Burkholderiales</taxon>
        <taxon>Comamonadaceae</taxon>
        <taxon>Polaromonas</taxon>
    </lineage>
</organism>
<evidence type="ECO:0000259" key="12">
    <source>
        <dbReference type="Pfam" id="PF12019"/>
    </source>
</evidence>
<keyword evidence="14" id="KW-1185">Reference proteome</keyword>
<evidence type="ECO:0000256" key="9">
    <source>
        <dbReference type="ARBA" id="ARBA00025772"/>
    </source>
</evidence>
<keyword evidence="6 11" id="KW-0812">Transmembrane</keyword>
<evidence type="ECO:0000256" key="4">
    <source>
        <dbReference type="ARBA" id="ARBA00022481"/>
    </source>
</evidence>
<name>A0ABW0QBC2_9BURK</name>